<dbReference type="Gene3D" id="1.25.40.10">
    <property type="entry name" value="Tetratricopeptide repeat domain"/>
    <property type="match status" value="1"/>
</dbReference>
<evidence type="ECO:0000313" key="2">
    <source>
        <dbReference type="Proteomes" id="UP001163046"/>
    </source>
</evidence>
<organism evidence="1 2">
    <name type="scientific">Desmophyllum pertusum</name>
    <dbReference type="NCBI Taxonomy" id="174260"/>
    <lineage>
        <taxon>Eukaryota</taxon>
        <taxon>Metazoa</taxon>
        <taxon>Cnidaria</taxon>
        <taxon>Anthozoa</taxon>
        <taxon>Hexacorallia</taxon>
        <taxon>Scleractinia</taxon>
        <taxon>Caryophylliina</taxon>
        <taxon>Caryophylliidae</taxon>
        <taxon>Desmophyllum</taxon>
    </lineage>
</organism>
<proteinExistence type="predicted"/>
<dbReference type="EMBL" id="MU825407">
    <property type="protein sequence ID" value="KAJ7391292.1"/>
    <property type="molecule type" value="Genomic_DNA"/>
</dbReference>
<dbReference type="SUPFAM" id="SSF48452">
    <property type="entry name" value="TPR-like"/>
    <property type="match status" value="2"/>
</dbReference>
<sequence length="215" mass="24466">MDKLDESIHSLNEALEMFGYNDIYSAVILSKLSVVYRYKGDSKRSFYFAEKVKEISDEQHGTKHHPAIATALLNLGHAQSDLGDVGDAMGMVQEGKKTLERAVQIMKQNYSPSHPEEANSLKRLSKACLILGETVTSAELACRALEIYKETYENTMEHREIRKCAVRVAHACSKIGLFDKAKEYLREVEFGFPEEKISHPEFAAFLRKKNRNYSR</sequence>
<dbReference type="PANTHER" id="PTHR19959">
    <property type="entry name" value="KINESIN LIGHT CHAIN"/>
    <property type="match status" value="1"/>
</dbReference>
<dbReference type="AlphaFoldDB" id="A0A9X0A0T4"/>
<dbReference type="InterPro" id="IPR011990">
    <property type="entry name" value="TPR-like_helical_dom_sf"/>
</dbReference>
<keyword evidence="2" id="KW-1185">Reference proteome</keyword>
<dbReference type="Proteomes" id="UP001163046">
    <property type="component" value="Unassembled WGS sequence"/>
</dbReference>
<evidence type="ECO:0000313" key="1">
    <source>
        <dbReference type="EMBL" id="KAJ7391292.1"/>
    </source>
</evidence>
<name>A0A9X0A0T4_9CNID</name>
<dbReference type="PANTHER" id="PTHR19959:SF119">
    <property type="entry name" value="FUNGAL LIPASE-LIKE DOMAIN-CONTAINING PROTEIN"/>
    <property type="match status" value="1"/>
</dbReference>
<dbReference type="Pfam" id="PF13424">
    <property type="entry name" value="TPR_12"/>
    <property type="match status" value="1"/>
</dbReference>
<protein>
    <submittedName>
        <fullName evidence="1">Uncharacterized protein</fullName>
    </submittedName>
</protein>
<comment type="caution">
    <text evidence="1">The sequence shown here is derived from an EMBL/GenBank/DDBJ whole genome shotgun (WGS) entry which is preliminary data.</text>
</comment>
<gene>
    <name evidence="1" type="ORF">OS493_019424</name>
</gene>
<accession>A0A9X0A0T4</accession>
<dbReference type="OrthoDB" id="5968961at2759"/>
<reference evidence="1" key="1">
    <citation type="submission" date="2023-01" db="EMBL/GenBank/DDBJ databases">
        <title>Genome assembly of the deep-sea coral Lophelia pertusa.</title>
        <authorList>
            <person name="Herrera S."/>
            <person name="Cordes E."/>
        </authorList>
    </citation>
    <scope>NUCLEOTIDE SEQUENCE</scope>
    <source>
        <strain evidence="1">USNM1676648</strain>
        <tissue evidence="1">Polyp</tissue>
    </source>
</reference>